<reference evidence="4" key="1">
    <citation type="submission" date="2022-11" db="UniProtKB">
        <authorList>
            <consortium name="WormBaseParasite"/>
        </authorList>
    </citation>
    <scope>IDENTIFICATION</scope>
</reference>
<protein>
    <submittedName>
        <fullName evidence="4">Arrestin C-terminal-like domain-containing protein</fullName>
    </submittedName>
</protein>
<accession>A0A914USM8</accession>
<dbReference type="PANTHER" id="PTHR11188">
    <property type="entry name" value="ARRESTIN DOMAIN CONTAINING PROTEIN"/>
    <property type="match status" value="1"/>
</dbReference>
<dbReference type="Pfam" id="PF02752">
    <property type="entry name" value="Arrestin_C"/>
    <property type="match status" value="1"/>
</dbReference>
<dbReference type="Proteomes" id="UP000887566">
    <property type="component" value="Unplaced"/>
</dbReference>
<evidence type="ECO:0000256" key="1">
    <source>
        <dbReference type="SAM" id="MobiDB-lite"/>
    </source>
</evidence>
<dbReference type="SMART" id="SM01017">
    <property type="entry name" value="Arrestin_C"/>
    <property type="match status" value="1"/>
</dbReference>
<dbReference type="AlphaFoldDB" id="A0A914USM8"/>
<dbReference type="PANTHER" id="PTHR11188:SF130">
    <property type="entry name" value="ARRESTIN C-TERMINAL-LIKE DOMAIN-CONTAINING PROTEIN"/>
    <property type="match status" value="1"/>
</dbReference>
<organism evidence="3 4">
    <name type="scientific">Plectus sambesii</name>
    <dbReference type="NCBI Taxonomy" id="2011161"/>
    <lineage>
        <taxon>Eukaryota</taxon>
        <taxon>Metazoa</taxon>
        <taxon>Ecdysozoa</taxon>
        <taxon>Nematoda</taxon>
        <taxon>Chromadorea</taxon>
        <taxon>Plectida</taxon>
        <taxon>Plectina</taxon>
        <taxon>Plectoidea</taxon>
        <taxon>Plectidae</taxon>
        <taxon>Plectus</taxon>
    </lineage>
</organism>
<evidence type="ECO:0000259" key="2">
    <source>
        <dbReference type="SMART" id="SM01017"/>
    </source>
</evidence>
<dbReference type="InterPro" id="IPR014752">
    <property type="entry name" value="Arrestin-like_C"/>
</dbReference>
<dbReference type="InterPro" id="IPR011022">
    <property type="entry name" value="Arrestin_C-like"/>
</dbReference>
<dbReference type="WBParaSite" id="PSAMB.scaffold12280size2842.g34757.t1">
    <property type="protein sequence ID" value="PSAMB.scaffold12280size2842.g34757.t1"/>
    <property type="gene ID" value="PSAMB.scaffold12280size2842.g34757"/>
</dbReference>
<dbReference type="SUPFAM" id="SSF81296">
    <property type="entry name" value="E set domains"/>
    <property type="match status" value="1"/>
</dbReference>
<evidence type="ECO:0000313" key="3">
    <source>
        <dbReference type="Proteomes" id="UP000887566"/>
    </source>
</evidence>
<evidence type="ECO:0000313" key="4">
    <source>
        <dbReference type="WBParaSite" id="PSAMB.scaffold12280size2842.g34757.t1"/>
    </source>
</evidence>
<feature type="domain" description="Arrestin C-terminal-like" evidence="2">
    <location>
        <begin position="85"/>
        <end position="211"/>
    </location>
</feature>
<keyword evidence="3" id="KW-1185">Reference proteome</keyword>
<feature type="compositionally biased region" description="Basic and acidic residues" evidence="1">
    <location>
        <begin position="237"/>
        <end position="252"/>
    </location>
</feature>
<name>A0A914USM8_9BILA</name>
<sequence length="293" mass="33998">MEKGEHLFTVPLPFDAQEEYDADRMPPTWDDRKATIRYVCRVSTKPWIRNQYQERPFKFTRTRTDGSDQGMLEPYRATTGETISKNGDLFCTVHLPSRAFTRGTYIPISVRARSQTIEVKKVEATLQQYCEFRQPKGGKYQVSQFDESIARADSTDKQPKHQFKLAIPADVSPNIHWCYWNVVNVWYELIVSVHGGGGVHRQVIPVDITAHGDRHPMDYDPIDDDEDGYVPVPVRTESQREPARHREVDTPRDQYYIEEEEDRPDSASGFYGTEGYVEPEWVGRLNMDAYKRV</sequence>
<dbReference type="Gene3D" id="2.60.40.640">
    <property type="match status" value="1"/>
</dbReference>
<dbReference type="GO" id="GO:0015031">
    <property type="term" value="P:protein transport"/>
    <property type="evidence" value="ECO:0007669"/>
    <property type="project" value="TreeGrafter"/>
</dbReference>
<dbReference type="GO" id="GO:0005737">
    <property type="term" value="C:cytoplasm"/>
    <property type="evidence" value="ECO:0007669"/>
    <property type="project" value="TreeGrafter"/>
</dbReference>
<feature type="region of interest" description="Disordered" evidence="1">
    <location>
        <begin position="237"/>
        <end position="271"/>
    </location>
</feature>
<dbReference type="InterPro" id="IPR050357">
    <property type="entry name" value="Arrestin_domain-protein"/>
</dbReference>
<proteinExistence type="predicted"/>
<dbReference type="InterPro" id="IPR014756">
    <property type="entry name" value="Ig_E-set"/>
</dbReference>